<dbReference type="Pfam" id="PF14338">
    <property type="entry name" value="Mrr_N"/>
    <property type="match status" value="1"/>
</dbReference>
<dbReference type="InterPro" id="IPR052906">
    <property type="entry name" value="Type_IV_Methyl-Rstrct_Enzyme"/>
</dbReference>
<dbReference type="Gene3D" id="3.40.1350.10">
    <property type="match status" value="1"/>
</dbReference>
<keyword evidence="3" id="KW-0255">Endonuclease</keyword>
<dbReference type="SUPFAM" id="SSF52980">
    <property type="entry name" value="Restriction endonuclease-like"/>
    <property type="match status" value="1"/>
</dbReference>
<name>A0A511QBS1_9VIBR</name>
<dbReference type="InterPro" id="IPR025745">
    <property type="entry name" value="Mrr-like_N_dom"/>
</dbReference>
<accession>A0A511QBS1</accession>
<protein>
    <submittedName>
        <fullName evidence="3">Restriction endonuclease</fullName>
    </submittedName>
</protein>
<dbReference type="GO" id="GO:0009307">
    <property type="term" value="P:DNA restriction-modification system"/>
    <property type="evidence" value="ECO:0007669"/>
    <property type="project" value="InterPro"/>
</dbReference>
<dbReference type="InterPro" id="IPR011335">
    <property type="entry name" value="Restrct_endonuc-II-like"/>
</dbReference>
<dbReference type="AlphaFoldDB" id="A0A511QBS1"/>
<sequence length="301" mass="33426">MLPSYQDLMKPVLEAAKNDEVKLSKVVDLLAEQFNLSEDERNELLPSGRQAAFTNRVGWAKTYLAKAGLLDSTRRGHFVITELGHDALISGEEINNQYLKRFDDFNVFTKQKNTDSNQGEEKTVSANDATPDEVLRTAYKQINDALASDILSRTRKVSPAFFEQLLIDLLLAMGYGGSDEGMAHTLGKSGDNGVDGVINQDPLGVDQVYIQAKRYADGNNVGASEIRDFFGALNLKKAQKGIFITTSDFTPSAVQTAKDLGMRIVLINGKELAKLMLRYNIGSRDEQVLYIKRIDEEFFEG</sequence>
<keyword evidence="3" id="KW-0378">Hydrolase</keyword>
<dbReference type="PANTHER" id="PTHR30015">
    <property type="entry name" value="MRR RESTRICTION SYSTEM PROTEIN"/>
    <property type="match status" value="1"/>
</dbReference>
<feature type="domain" description="Restriction endonuclease type IV Mrr" evidence="1">
    <location>
        <begin position="155"/>
        <end position="276"/>
    </location>
</feature>
<gene>
    <name evidence="3" type="ORF">VSA01S_07690</name>
</gene>
<dbReference type="InterPro" id="IPR007560">
    <property type="entry name" value="Restrct_endonuc_IV_Mrr"/>
</dbReference>
<keyword evidence="3" id="KW-0540">Nuclease</keyword>
<dbReference type="Pfam" id="PF04471">
    <property type="entry name" value="Mrr_cat"/>
    <property type="match status" value="1"/>
</dbReference>
<dbReference type="EMBL" id="BJXJ01000005">
    <property type="protein sequence ID" value="GEM74657.1"/>
    <property type="molecule type" value="Genomic_DNA"/>
</dbReference>
<dbReference type="GO" id="GO:0003677">
    <property type="term" value="F:DNA binding"/>
    <property type="evidence" value="ECO:0007669"/>
    <property type="project" value="InterPro"/>
</dbReference>
<dbReference type="GO" id="GO:0015666">
    <property type="term" value="F:restriction endodeoxyribonuclease activity"/>
    <property type="evidence" value="ECO:0007669"/>
    <property type="project" value="TreeGrafter"/>
</dbReference>
<comment type="caution">
    <text evidence="3">The sequence shown here is derived from an EMBL/GenBank/DDBJ whole genome shotgun (WGS) entry which is preliminary data.</text>
</comment>
<dbReference type="InterPro" id="IPR011856">
    <property type="entry name" value="tRNA_endonuc-like_dom_sf"/>
</dbReference>
<evidence type="ECO:0000259" key="2">
    <source>
        <dbReference type="Pfam" id="PF14338"/>
    </source>
</evidence>
<evidence type="ECO:0000259" key="1">
    <source>
        <dbReference type="Pfam" id="PF04471"/>
    </source>
</evidence>
<organism evidence="3 4">
    <name type="scientific">Vibrio sagamiensis NBRC 104589</name>
    <dbReference type="NCBI Taxonomy" id="1219064"/>
    <lineage>
        <taxon>Bacteria</taxon>
        <taxon>Pseudomonadati</taxon>
        <taxon>Pseudomonadota</taxon>
        <taxon>Gammaproteobacteria</taxon>
        <taxon>Vibrionales</taxon>
        <taxon>Vibrionaceae</taxon>
        <taxon>Vibrio</taxon>
    </lineage>
</organism>
<dbReference type="RefSeq" id="WP_039980480.1">
    <property type="nucleotide sequence ID" value="NZ_BAOJ01000033.1"/>
</dbReference>
<proteinExistence type="predicted"/>
<keyword evidence="4" id="KW-1185">Reference proteome</keyword>
<dbReference type="PANTHER" id="PTHR30015:SF7">
    <property type="entry name" value="TYPE IV METHYL-DIRECTED RESTRICTION ENZYME ECOKMRR"/>
    <property type="match status" value="1"/>
</dbReference>
<reference evidence="3 4" key="1">
    <citation type="submission" date="2019-07" db="EMBL/GenBank/DDBJ databases">
        <title>Whole genome shotgun sequence of Vibrio sagamiensis NBRC 104589.</title>
        <authorList>
            <person name="Hosoyama A."/>
            <person name="Uohara A."/>
            <person name="Ohji S."/>
            <person name="Ichikawa N."/>
        </authorList>
    </citation>
    <scope>NUCLEOTIDE SEQUENCE [LARGE SCALE GENOMIC DNA]</scope>
    <source>
        <strain evidence="3 4">NBRC 104589</strain>
    </source>
</reference>
<evidence type="ECO:0000313" key="4">
    <source>
        <dbReference type="Proteomes" id="UP000321922"/>
    </source>
</evidence>
<dbReference type="OrthoDB" id="9803736at2"/>
<evidence type="ECO:0000313" key="3">
    <source>
        <dbReference type="EMBL" id="GEM74657.1"/>
    </source>
</evidence>
<feature type="domain" description="Restriction system protein Mrr-like N-terminal" evidence="2">
    <location>
        <begin position="5"/>
        <end position="88"/>
    </location>
</feature>
<dbReference type="Proteomes" id="UP000321922">
    <property type="component" value="Unassembled WGS sequence"/>
</dbReference>